<dbReference type="EMBL" id="QOCS01000021">
    <property type="protein sequence ID" value="RHW45284.1"/>
    <property type="molecule type" value="Genomic_DNA"/>
</dbReference>
<sequence length="185" mass="20644">MLITLAKREQIKPPILVTGASGSGKTVSSLIMAKGIIDSKYPDLTDEQAWQKIAVIDIEHERSKYYADTTVANVKIGEFYHGAFEPPYTVSDLKNGINELKNKGVEVIILDSLSHLWSGQGGIQDSVDSIQSKYPKAGFTAWGKVKPQIDELLRILTANSFLLFVRHVLKLVMTWKRTLTVKQSR</sequence>
<dbReference type="Gene3D" id="3.40.50.300">
    <property type="entry name" value="P-loop containing nucleotide triphosphate hydrolases"/>
    <property type="match status" value="1"/>
</dbReference>
<name>A0A3R6YIJ8_9LACO</name>
<evidence type="ECO:0008006" key="3">
    <source>
        <dbReference type="Google" id="ProtNLM"/>
    </source>
</evidence>
<protein>
    <recommendedName>
        <fullName evidence="3">AAA+ ATPase domain-containing protein</fullName>
    </recommendedName>
</protein>
<evidence type="ECO:0000313" key="1">
    <source>
        <dbReference type="EMBL" id="RHW45284.1"/>
    </source>
</evidence>
<dbReference type="RefSeq" id="WP_118911099.1">
    <property type="nucleotide sequence ID" value="NZ_QOCS01000021.1"/>
</dbReference>
<comment type="caution">
    <text evidence="1">The sequence shown here is derived from an EMBL/GenBank/DDBJ whole genome shotgun (WGS) entry which is preliminary data.</text>
</comment>
<dbReference type="AlphaFoldDB" id="A0A3R6YIJ8"/>
<dbReference type="InterPro" id="IPR027417">
    <property type="entry name" value="P-loop_NTPase"/>
</dbReference>
<evidence type="ECO:0000313" key="2">
    <source>
        <dbReference type="Proteomes" id="UP000284822"/>
    </source>
</evidence>
<dbReference type="Proteomes" id="UP000284822">
    <property type="component" value="Unassembled WGS sequence"/>
</dbReference>
<dbReference type="SUPFAM" id="SSF52540">
    <property type="entry name" value="P-loop containing nucleoside triphosphate hydrolases"/>
    <property type="match status" value="1"/>
</dbReference>
<gene>
    <name evidence="1" type="ORF">DS832_07885</name>
</gene>
<organism evidence="1 2">
    <name type="scientific">Bombilactobacillus bombi</name>
    <dbReference type="NCBI Taxonomy" id="1303590"/>
    <lineage>
        <taxon>Bacteria</taxon>
        <taxon>Bacillati</taxon>
        <taxon>Bacillota</taxon>
        <taxon>Bacilli</taxon>
        <taxon>Lactobacillales</taxon>
        <taxon>Lactobacillaceae</taxon>
        <taxon>Bombilactobacillus</taxon>
    </lineage>
</organism>
<reference evidence="1 2" key="1">
    <citation type="submission" date="2018-07" db="EMBL/GenBank/DDBJ databases">
        <title>Genome sequences of six Lactobacillus spp. isolated from bumble bee guts.</title>
        <authorList>
            <person name="Motta E.V.S."/>
            <person name="Moran N.A."/>
        </authorList>
    </citation>
    <scope>NUCLEOTIDE SEQUENCE [LARGE SCALE GENOMIC DNA]</scope>
    <source>
        <strain evidence="1 2">LV-8.1</strain>
    </source>
</reference>
<accession>A0A3R6YIJ8</accession>
<dbReference type="Pfam" id="PF13479">
    <property type="entry name" value="AAA_24"/>
    <property type="match status" value="1"/>
</dbReference>
<proteinExistence type="predicted"/>